<protein>
    <submittedName>
        <fullName evidence="2">Rhodanese-like domain-containing protein</fullName>
    </submittedName>
</protein>
<dbReference type="EMBL" id="JAFKCV010000001">
    <property type="protein sequence ID" value="MBN7824021.1"/>
    <property type="molecule type" value="Genomic_DNA"/>
</dbReference>
<accession>A0A939DLJ5</accession>
<dbReference type="RefSeq" id="WP_206572119.1">
    <property type="nucleotide sequence ID" value="NZ_JAFKCV010000001.1"/>
</dbReference>
<feature type="domain" description="Rhodanese" evidence="1">
    <location>
        <begin position="33"/>
        <end position="123"/>
    </location>
</feature>
<dbReference type="InterPro" id="IPR001763">
    <property type="entry name" value="Rhodanese-like_dom"/>
</dbReference>
<dbReference type="SUPFAM" id="SSF52821">
    <property type="entry name" value="Rhodanese/Cell cycle control phosphatase"/>
    <property type="match status" value="1"/>
</dbReference>
<dbReference type="Proteomes" id="UP000664654">
    <property type="component" value="Unassembled WGS sequence"/>
</dbReference>
<dbReference type="InterPro" id="IPR036873">
    <property type="entry name" value="Rhodanese-like_dom_sf"/>
</dbReference>
<dbReference type="PROSITE" id="PS50206">
    <property type="entry name" value="RHODANESE_3"/>
    <property type="match status" value="1"/>
</dbReference>
<dbReference type="Gene3D" id="3.40.250.10">
    <property type="entry name" value="Rhodanese-like domain"/>
    <property type="match status" value="1"/>
</dbReference>
<dbReference type="PANTHER" id="PTHR43031:SF1">
    <property type="entry name" value="PYRIDINE NUCLEOTIDE-DISULPHIDE OXIDOREDUCTASE"/>
    <property type="match status" value="1"/>
</dbReference>
<dbReference type="CDD" id="cd00158">
    <property type="entry name" value="RHOD"/>
    <property type="match status" value="1"/>
</dbReference>
<name>A0A939DLJ5_9ALTE</name>
<proteinExistence type="predicted"/>
<comment type="caution">
    <text evidence="2">The sequence shown here is derived from an EMBL/GenBank/DDBJ whole genome shotgun (WGS) entry which is preliminary data.</text>
</comment>
<dbReference type="SMART" id="SM00450">
    <property type="entry name" value="RHOD"/>
    <property type="match status" value="1"/>
</dbReference>
<organism evidence="2 3">
    <name type="scientific">Bowmanella dokdonensis</name>
    <dbReference type="NCBI Taxonomy" id="751969"/>
    <lineage>
        <taxon>Bacteria</taxon>
        <taxon>Pseudomonadati</taxon>
        <taxon>Pseudomonadota</taxon>
        <taxon>Gammaproteobacteria</taxon>
        <taxon>Alteromonadales</taxon>
        <taxon>Alteromonadaceae</taxon>
        <taxon>Bowmanella</taxon>
    </lineage>
</organism>
<gene>
    <name evidence="2" type="ORF">J0A66_02170</name>
</gene>
<keyword evidence="3" id="KW-1185">Reference proteome</keyword>
<dbReference type="AlphaFoldDB" id="A0A939DLJ5"/>
<evidence type="ECO:0000313" key="3">
    <source>
        <dbReference type="Proteomes" id="UP000664654"/>
    </source>
</evidence>
<dbReference type="Pfam" id="PF00581">
    <property type="entry name" value="Rhodanese"/>
    <property type="match status" value="1"/>
</dbReference>
<sequence>MRIITLLFSLLSFAILAGGTQIGTLDPRALQAERENWLVLDVRSQQEFEAGRVPGALNTPHDKIEQYLPQLADDKDQKIVLYCRSGRRAAMAAEALSEQGFTQLHLLEGDMPGWQDAGYAVEK</sequence>
<dbReference type="PANTHER" id="PTHR43031">
    <property type="entry name" value="FAD-DEPENDENT OXIDOREDUCTASE"/>
    <property type="match status" value="1"/>
</dbReference>
<dbReference type="InterPro" id="IPR050229">
    <property type="entry name" value="GlpE_sulfurtransferase"/>
</dbReference>
<evidence type="ECO:0000259" key="1">
    <source>
        <dbReference type="PROSITE" id="PS50206"/>
    </source>
</evidence>
<reference evidence="2" key="1">
    <citation type="submission" date="2021-03" db="EMBL/GenBank/DDBJ databases">
        <title>novel species isolated from a fishpond in China.</title>
        <authorList>
            <person name="Lu H."/>
            <person name="Cai Z."/>
        </authorList>
    </citation>
    <scope>NUCLEOTIDE SEQUENCE</scope>
    <source>
        <strain evidence="2">JCM 30855</strain>
    </source>
</reference>
<evidence type="ECO:0000313" key="2">
    <source>
        <dbReference type="EMBL" id="MBN7824021.1"/>
    </source>
</evidence>